<evidence type="ECO:0000313" key="1">
    <source>
        <dbReference type="EMBL" id="KJV78154.1"/>
    </source>
</evidence>
<dbReference type="AlphaFoldDB" id="A0A0F3PG08"/>
<reference evidence="1 2" key="1">
    <citation type="submission" date="2015-01" db="EMBL/GenBank/DDBJ databases">
        <title>Genome Sequencing of Rickettsiales.</title>
        <authorList>
            <person name="Daugherty S.C."/>
            <person name="Su Q."/>
            <person name="Abolude K."/>
            <person name="Beier-Sexton M."/>
            <person name="Carlyon J.A."/>
            <person name="Carter R."/>
            <person name="Day N.P."/>
            <person name="Dumler S.J."/>
            <person name="Dyachenko V."/>
            <person name="Godinez A."/>
            <person name="Kurtti T.J."/>
            <person name="Lichay M."/>
            <person name="Mullins K.E."/>
            <person name="Ott S."/>
            <person name="Pappas-Brown V."/>
            <person name="Paris D.H."/>
            <person name="Patel P."/>
            <person name="Richards A.L."/>
            <person name="Sadzewicz L."/>
            <person name="Sears K."/>
            <person name="Seidman D."/>
            <person name="Sengamalay N."/>
            <person name="Stenos J."/>
            <person name="Tallon L.J."/>
            <person name="Vincent G."/>
            <person name="Fraser C.M."/>
            <person name="Munderloh U."/>
            <person name="Dunning-Hotopp J.C."/>
        </authorList>
    </citation>
    <scope>NUCLEOTIDE SEQUENCE [LARGE SCALE GENOMIC DNA]</scope>
    <source>
        <strain evidence="1 2">Ect</strain>
    </source>
</reference>
<protein>
    <submittedName>
        <fullName evidence="1">Uncharacterized protein</fullName>
    </submittedName>
</protein>
<name>A0A0F3PG08_RICRH</name>
<organism evidence="1 2">
    <name type="scientific">Rickettsia rhipicephali str. Ect</name>
    <dbReference type="NCBI Taxonomy" id="1359199"/>
    <lineage>
        <taxon>Bacteria</taxon>
        <taxon>Pseudomonadati</taxon>
        <taxon>Pseudomonadota</taxon>
        <taxon>Alphaproteobacteria</taxon>
        <taxon>Rickettsiales</taxon>
        <taxon>Rickettsiaceae</taxon>
        <taxon>Rickettsieae</taxon>
        <taxon>Rickettsia</taxon>
        <taxon>spotted fever group</taxon>
    </lineage>
</organism>
<evidence type="ECO:0000313" key="2">
    <source>
        <dbReference type="Proteomes" id="UP000033591"/>
    </source>
</evidence>
<dbReference type="RefSeq" id="WP_014365536.1">
    <property type="nucleotide sequence ID" value="NZ_LAOC01000001.1"/>
</dbReference>
<sequence length="150" mass="17597">MKRGPNEQIIESFEKQLDIFINALTEKEITTAILNNFFDKVINSLKNARLINDTIFDIHQGQAVITKPIYSDYIESSEPKYNEHWQKFYSFNRNLMIESTLIFIAKNLKNASLTDKLYYSFAKLAQQLDLNAVSDHFMKKIDNYITFNNL</sequence>
<comment type="caution">
    <text evidence="1">The sequence shown here is derived from an EMBL/GenBank/DDBJ whole genome shotgun (WGS) entry which is preliminary data.</text>
</comment>
<proteinExistence type="predicted"/>
<dbReference type="EMBL" id="LAOC01000001">
    <property type="protein sequence ID" value="KJV78154.1"/>
    <property type="molecule type" value="Genomic_DNA"/>
</dbReference>
<accession>A0A0F3PG08</accession>
<dbReference type="Proteomes" id="UP000033591">
    <property type="component" value="Unassembled WGS sequence"/>
</dbReference>
<dbReference type="PATRIC" id="fig|1359199.3.peg.104"/>
<gene>
    <name evidence="1" type="ORF">RMAECT_0110</name>
</gene>